<name>A0ABV0EW62_9ENTE</name>
<dbReference type="RefSeq" id="WP_207702521.1">
    <property type="nucleotide sequence ID" value="NZ_JAFREL020000006.1"/>
</dbReference>
<dbReference type="Pfam" id="PF11148">
    <property type="entry name" value="DUF2922"/>
    <property type="match status" value="1"/>
</dbReference>
<dbReference type="EMBL" id="JAFREL020000006">
    <property type="protein sequence ID" value="MEO1772900.1"/>
    <property type="molecule type" value="Genomic_DNA"/>
</dbReference>
<protein>
    <recommendedName>
        <fullName evidence="3">DUF2922 family protein</fullName>
    </recommendedName>
</protein>
<evidence type="ECO:0000313" key="1">
    <source>
        <dbReference type="EMBL" id="MEO1772900.1"/>
    </source>
</evidence>
<dbReference type="InterPro" id="IPR021321">
    <property type="entry name" value="DUF2922"/>
</dbReference>
<comment type="caution">
    <text evidence="1">The sequence shown here is derived from an EMBL/GenBank/DDBJ whole genome shotgun (WGS) entry which is preliminary data.</text>
</comment>
<sequence>MLSLAATFENSQGGLHRLNLKDPDRNKPAEEIRAGLEKLVQLNLFEKGEVGLFKKLVCAKFVETIERPIFDLRQKNCRAAASDAEVQPETAQATQTSVSVAPVKKDLIPLNSVQALQSESVAPIAPTALEVPQIEIKIPEDFDASALTEDELLAMLTAQLPAGATLESFKTADIVFNIEGSEDKFPKTDLTEILTGVPQQAAAEKAVEPVTEKRVDWVPKPKSKFRHLLSGLPWDKRKRKKTLKQFKKGTQKRIAD</sequence>
<dbReference type="Proteomes" id="UP000664357">
    <property type="component" value="Unassembled WGS sequence"/>
</dbReference>
<evidence type="ECO:0000313" key="2">
    <source>
        <dbReference type="Proteomes" id="UP000664357"/>
    </source>
</evidence>
<keyword evidence="2" id="KW-1185">Reference proteome</keyword>
<reference evidence="1 2" key="1">
    <citation type="submission" date="2021-03" db="EMBL/GenBank/DDBJ databases">
        <authorList>
            <person name="Gilmore M.S."/>
            <person name="Schwartzman J."/>
            <person name="Van Tyne D."/>
            <person name="Martin M."/>
            <person name="Earl A.M."/>
            <person name="Manson A.L."/>
            <person name="Straub T."/>
            <person name="Salamzade R."/>
            <person name="Saavedra J."/>
            <person name="Lebreton F."/>
            <person name="Prichula J."/>
            <person name="Schaufler K."/>
            <person name="Gaca A."/>
            <person name="Sgardioli B."/>
            <person name="Wagenaar J."/>
            <person name="Strong T."/>
        </authorList>
    </citation>
    <scope>NUCLEOTIDE SEQUENCE [LARGE SCALE GENOMIC DNA]</scope>
    <source>
        <strain evidence="1 2">665A</strain>
    </source>
</reference>
<gene>
    <name evidence="1" type="ORF">JZO67_004883</name>
</gene>
<proteinExistence type="predicted"/>
<accession>A0ABV0EW62</accession>
<reference evidence="1 2" key="2">
    <citation type="submission" date="2024-02" db="EMBL/GenBank/DDBJ databases">
        <title>The Genome Sequence of Enterococcus sp. DIV0159.</title>
        <authorList>
            <person name="Earl A."/>
            <person name="Manson A."/>
            <person name="Gilmore M."/>
            <person name="Sanders J."/>
            <person name="Shea T."/>
            <person name="Howe W."/>
            <person name="Livny J."/>
            <person name="Cuomo C."/>
            <person name="Neafsey D."/>
            <person name="Birren B."/>
        </authorList>
    </citation>
    <scope>NUCLEOTIDE SEQUENCE [LARGE SCALE GENOMIC DNA]</scope>
    <source>
        <strain evidence="1 2">665A</strain>
    </source>
</reference>
<evidence type="ECO:0008006" key="3">
    <source>
        <dbReference type="Google" id="ProtNLM"/>
    </source>
</evidence>
<organism evidence="1 2">
    <name type="scientific">Candidatus Enterococcus ferrettii</name>
    <dbReference type="NCBI Taxonomy" id="2815324"/>
    <lineage>
        <taxon>Bacteria</taxon>
        <taxon>Bacillati</taxon>
        <taxon>Bacillota</taxon>
        <taxon>Bacilli</taxon>
        <taxon>Lactobacillales</taxon>
        <taxon>Enterococcaceae</taxon>
        <taxon>Enterococcus</taxon>
    </lineage>
</organism>